<dbReference type="InterPro" id="IPR003959">
    <property type="entry name" value="ATPase_AAA_core"/>
</dbReference>
<dbReference type="InterPro" id="IPR027417">
    <property type="entry name" value="P-loop_NTPase"/>
</dbReference>
<dbReference type="GO" id="GO:0016887">
    <property type="term" value="F:ATP hydrolysis activity"/>
    <property type="evidence" value="ECO:0007669"/>
    <property type="project" value="InterPro"/>
</dbReference>
<evidence type="ECO:0000313" key="2">
    <source>
        <dbReference type="EMBL" id="NEX73675.1"/>
    </source>
</evidence>
<evidence type="ECO:0000259" key="1">
    <source>
        <dbReference type="Pfam" id="PF13304"/>
    </source>
</evidence>
<dbReference type="AlphaFoldDB" id="A0AAW9Y7X2"/>
<dbReference type="InterPro" id="IPR051396">
    <property type="entry name" value="Bact_Antivir_Def_Nuclease"/>
</dbReference>
<dbReference type="Gene3D" id="3.40.50.300">
    <property type="entry name" value="P-loop containing nucleotide triphosphate hydrolases"/>
    <property type="match status" value="2"/>
</dbReference>
<dbReference type="Pfam" id="PF13304">
    <property type="entry name" value="AAA_21"/>
    <property type="match status" value="1"/>
</dbReference>
<dbReference type="PANTHER" id="PTHR43581:SF2">
    <property type="entry name" value="EXCINUCLEASE ATPASE SUBUNIT"/>
    <property type="match status" value="1"/>
</dbReference>
<gene>
    <name evidence="2" type="ORF">G4911_02700</name>
</gene>
<organism evidence="2 3">
    <name type="scientific">Aeromonas rivipollensis</name>
    <dbReference type="NCBI Taxonomy" id="948519"/>
    <lineage>
        <taxon>Bacteria</taxon>
        <taxon>Pseudomonadati</taxon>
        <taxon>Pseudomonadota</taxon>
        <taxon>Gammaproteobacteria</taxon>
        <taxon>Aeromonadales</taxon>
        <taxon>Aeromonadaceae</taxon>
        <taxon>Aeromonas</taxon>
    </lineage>
</organism>
<dbReference type="SUPFAM" id="SSF52540">
    <property type="entry name" value="P-loop containing nucleoside triphosphate hydrolases"/>
    <property type="match status" value="1"/>
</dbReference>
<dbReference type="Proteomes" id="UP000480681">
    <property type="component" value="Unassembled WGS sequence"/>
</dbReference>
<feature type="domain" description="ATPase AAA-type core" evidence="1">
    <location>
        <begin position="325"/>
        <end position="380"/>
    </location>
</feature>
<reference evidence="2 3" key="1">
    <citation type="submission" date="2020-02" db="EMBL/GenBank/DDBJ databases">
        <title>Genome sequencing of Aeromonas rivipollensis.</title>
        <authorList>
            <person name="Fono-Tamo Ubani E.K."/>
            <person name="Lekota K.E."/>
        </authorList>
    </citation>
    <scope>NUCLEOTIDE SEQUENCE [LARGE SCALE GENOMIC DNA]</scope>
    <source>
        <strain evidence="2 3">G87</strain>
    </source>
</reference>
<name>A0AAW9Y7X2_9GAMM</name>
<proteinExistence type="predicted"/>
<dbReference type="RefSeq" id="WP_163147357.1">
    <property type="nucleotide sequence ID" value="NZ_JAAIKZ010000004.1"/>
</dbReference>
<sequence length="659" mass="75450">MYLKRIQIENYGAIKKLNIDLPISEDNNPKPLILVGKNGTGKTLITSSIIDSLIEIKRKNYQSIKETSGNSYYKAGKKDYITTNENYSLVRISYTNDDSKISIYNDIASHSAQLTREQLAHYHIDFPADFNEHGFAKTLNGDLKNAFDKNVILYFPVNRYYNPAWLVEHDDIRIKIFETYVGHNHENIIKTNVINEIESWILDVILDSELYEKTLYGSQFYTYQDGYYKPIKGSLLVGNDGKNTTIQKLINKILTTILSSKIPNLNHARFGISSKENGRKISVLISENGIEDEHVICPTFSHMSSGEAMLVALFCSIIKNYDAISLNDKNFNTSNISGIVVIDEIDLNLHIGYAKQAVPQLLKLFPKIQFIITSHSPFLLLGMKETFGENYQLVNMPNGDVIEESDFDEVNKAYSIFIDKFESVKNNLLILESEKYQTTRTMIVTEGKTDWKHIKNALHKYQSRGEFLELDVIFHEYEDTSFSDDKLHSFLTNVSQVKNNKKIIGIFDRDEGNGKRYSKDKFTHLGNNVYAISIPQPEHRSYHDGICIEFMYQDKDLFKEDEFKRRLFVSSEFNDNGRLIGNIAIGVKNQNKIKGKNIKSKDNIIDSEVIDVEGNSLAMSKSDFANYIYSQHTTFDDVDIASFKSLFDVISEINNANLK</sequence>
<accession>A0AAW9Y7X2</accession>
<evidence type="ECO:0000313" key="3">
    <source>
        <dbReference type="Proteomes" id="UP000480681"/>
    </source>
</evidence>
<comment type="caution">
    <text evidence="2">The sequence shown here is derived from an EMBL/GenBank/DDBJ whole genome shotgun (WGS) entry which is preliminary data.</text>
</comment>
<dbReference type="GO" id="GO:0005524">
    <property type="term" value="F:ATP binding"/>
    <property type="evidence" value="ECO:0007669"/>
    <property type="project" value="InterPro"/>
</dbReference>
<dbReference type="EMBL" id="JAAIKZ010000004">
    <property type="protein sequence ID" value="NEX73675.1"/>
    <property type="molecule type" value="Genomic_DNA"/>
</dbReference>
<protein>
    <submittedName>
        <fullName evidence="2">AAA family ATPase</fullName>
    </submittedName>
</protein>
<dbReference type="PANTHER" id="PTHR43581">
    <property type="entry name" value="ATP/GTP PHOSPHATASE"/>
    <property type="match status" value="1"/>
</dbReference>